<accession>A0A6S4TS56</accession>
<organism evidence="1 2">
    <name type="scientific">Aeromonas caviae</name>
    <name type="common">Aeromonas punctata</name>
    <dbReference type="NCBI Taxonomy" id="648"/>
    <lineage>
        <taxon>Bacteria</taxon>
        <taxon>Pseudomonadati</taxon>
        <taxon>Pseudomonadota</taxon>
        <taxon>Gammaproteobacteria</taxon>
        <taxon>Aeromonadales</taxon>
        <taxon>Aeromonadaceae</taxon>
        <taxon>Aeromonas</taxon>
    </lineage>
</organism>
<dbReference type="Proteomes" id="UP000515756">
    <property type="component" value="Chromosome"/>
</dbReference>
<name>A0A6S4TS56_AERCA</name>
<evidence type="ECO:0000313" key="2">
    <source>
        <dbReference type="Proteomes" id="UP000515756"/>
    </source>
</evidence>
<protein>
    <submittedName>
        <fullName evidence="1">ATPase AAA</fullName>
    </submittedName>
</protein>
<evidence type="ECO:0000313" key="1">
    <source>
        <dbReference type="EMBL" id="BBQ29933.1"/>
    </source>
</evidence>
<proteinExistence type="predicted"/>
<sequence length="1468" mass="164678">MPLPDIDFNLIRSHRGNQANAFEELCCQLAGDELLSPTCVRFTRKGPGGDGGVECFAVLSDGTETGWQVKYYWDVANAIRSLDESLSQALIKHPKMTQFIVCLPFDLSDSRKTGTITSQNRWDNWKNESIAKASASGRKIEIDLWGAFELKKRLTASTPTAAGRVAYWFNQTLLTIEWFRKSFERARTELGERYSPDSHIDLPIRRVIEATTRDPFLFTELAAFGEDIKKKLAETNQADTAAVTACTDAIQALVQIASMPSGPIPIVRLRETLEMARDAIMPWYSTQRDAISSSQPNPLANAISNLLSAIKNVSHALAEQHWKHVDTRALLVIGEAGSGKSHLLADICDHIIETEQPAVMVLGKKLPDGEPWEEIMKDLGLPRDLPAESFLGALNAAGQAMGVRALLMIDALNEKNGQAIWPERLAGLVHDVDRFEWISLILSCRSTYERLVIPDELDETKLPRVTHEGFSVRQARLYLKKRGIYLAEEPNSIEEFEIPLFLRICCDTLQLEDQAILTNRLGGVTAVFKLYTEAVVKRVTKQIGVVPQRRLVERAIKALAQEMADTGREEVASSRAYDIVSEFFPSTNPVGQDLLFQLQNEGLLTAQPAYEDDAEEEYRFTFQRMSDHAIASSLLSRSVIAGDTTTAFAADTPLRRAVMDLYSPITPGLLEALAVQLPERFGVELTDMPDLPDPWVVSEAFEESLLNRSNKSFNERTWTLIEEVGSARLRFETMIALSTDPDRDHNAEFLDKELRALPMPQRDAVWSTHLADPSKRAERLIDWIHEADQDAIRPERAALAGLQLCWFLTTSARTVRDTATKALVVLLASRPELASALWLRFKNLDDAYVTERLVAAIYGAAMQGRWSANGLFFVAKDLHADLFASVDFPANILTRDHARGLVRYAESQGVLPEDFDSYLINPPYGSAWPIEHITEEKIESYERDEITRSTVFDGDFARYQLDYAVNDWSAAAKLSGPIPTARDLAQRWFDTFCITASPEMLAAHRALLAVMSEASNDSYWTLRPLIDKAKAAFRAAVGEQVFAQWSAEASNWYQTGMFQGAVHLRDEPAQFNLAWARRWVCKRAHDLGWSEALHGDFDASIRNDRHTHAVERIGKKYQWIALYELCARMTDNLQPLPGRDEAGDIMRLRNIDPSLLVTQTEDDGWRRFEEASFWVPPEPDLKPVAADQALDWLNVNQDMLDGPDNIEVTNPADDGRWLVLNGFETWSGGNELLERETWRRIACFVVRKVDLSTALALVKCQHFQSDDDVPPARCGGLHSYLGEHPWAWRADDGEDEPDSEWIRRWRPFGVSKKAVSIRPTTAKYLAEASGYDASIQQNINIHIPAGWLMDGLGLRLTDGATIRYIGADGVVRFMDPSVGMTGRSAALIDREAFLAFLKQEKLVAIWALAGEKNVYGGNHNDGFGGRWTFTRIFHSHGDEIIALERYQSFDAPSPSQLAALKQTAESYA</sequence>
<dbReference type="EMBL" id="AP021927">
    <property type="protein sequence ID" value="BBQ29933.1"/>
    <property type="molecule type" value="Genomic_DNA"/>
</dbReference>
<gene>
    <name evidence="1" type="ORF">WP2W18E01_15150</name>
</gene>
<reference evidence="1 2" key="1">
    <citation type="submission" date="2019-12" db="EMBL/GenBank/DDBJ databases">
        <title>complete genome sequences of Aeromonas caviae str. WP2-W18-ESBL-01 isolated from wastewater treatment plant effluent.</title>
        <authorList>
            <person name="Sekizuka T."/>
            <person name="Itokawa K."/>
            <person name="Yatsu K."/>
            <person name="Inamine Y."/>
            <person name="Kuroda M."/>
        </authorList>
    </citation>
    <scope>NUCLEOTIDE SEQUENCE [LARGE SCALE GENOMIC DNA]</scope>
    <source>
        <strain evidence="1 2">WP2-W18-ESBL-01</strain>
    </source>
</reference>